<dbReference type="GO" id="GO:0017080">
    <property type="term" value="F:sodium channel regulator activity"/>
    <property type="evidence" value="ECO:0007669"/>
    <property type="project" value="TreeGrafter"/>
</dbReference>
<evidence type="ECO:0000256" key="1">
    <source>
        <dbReference type="SAM" id="MobiDB-lite"/>
    </source>
</evidence>
<accession>A0A8J2L6D8</accession>
<dbReference type="OrthoDB" id="8175770at2759"/>
<keyword evidence="2" id="KW-0472">Membrane</keyword>
<dbReference type="Proteomes" id="UP000708208">
    <property type="component" value="Unassembled WGS sequence"/>
</dbReference>
<dbReference type="InterPro" id="IPR031578">
    <property type="entry name" value="TipE"/>
</dbReference>
<dbReference type="PANTHER" id="PTHR12335:SF5">
    <property type="entry name" value="IP20336P"/>
    <property type="match status" value="1"/>
</dbReference>
<dbReference type="GO" id="GO:0005886">
    <property type="term" value="C:plasma membrane"/>
    <property type="evidence" value="ECO:0007669"/>
    <property type="project" value="TreeGrafter"/>
</dbReference>
<evidence type="ECO:0008006" key="5">
    <source>
        <dbReference type="Google" id="ProtNLM"/>
    </source>
</evidence>
<name>A0A8J2L6D8_9HEXA</name>
<reference evidence="3" key="1">
    <citation type="submission" date="2021-06" db="EMBL/GenBank/DDBJ databases">
        <authorList>
            <person name="Hodson N. C."/>
            <person name="Mongue J. A."/>
            <person name="Jaron S. K."/>
        </authorList>
    </citation>
    <scope>NUCLEOTIDE SEQUENCE</scope>
</reference>
<dbReference type="Pfam" id="PF16972">
    <property type="entry name" value="TipE"/>
    <property type="match status" value="1"/>
</dbReference>
<feature type="region of interest" description="Disordered" evidence="1">
    <location>
        <begin position="50"/>
        <end position="76"/>
    </location>
</feature>
<dbReference type="EMBL" id="CAJVCH010537635">
    <property type="protein sequence ID" value="CAG7825820.1"/>
    <property type="molecule type" value="Genomic_DNA"/>
</dbReference>
<feature type="transmembrane region" description="Helical" evidence="2">
    <location>
        <begin position="90"/>
        <end position="115"/>
    </location>
</feature>
<comment type="caution">
    <text evidence="3">The sequence shown here is derived from an EMBL/GenBank/DDBJ whole genome shotgun (WGS) entry which is preliminary data.</text>
</comment>
<gene>
    <name evidence="3" type="ORF">AFUS01_LOCUS35909</name>
</gene>
<evidence type="ECO:0000313" key="4">
    <source>
        <dbReference type="Proteomes" id="UP000708208"/>
    </source>
</evidence>
<evidence type="ECO:0000256" key="2">
    <source>
        <dbReference type="SAM" id="Phobius"/>
    </source>
</evidence>
<dbReference type="AlphaFoldDB" id="A0A8J2L6D8"/>
<dbReference type="PANTHER" id="PTHR12335">
    <property type="entry name" value="TIPE PROTEIN TEMPERATURE-INDUCED PARALYTIC E"/>
    <property type="match status" value="1"/>
</dbReference>
<feature type="region of interest" description="Disordered" evidence="1">
    <location>
        <begin position="9"/>
        <end position="36"/>
    </location>
</feature>
<protein>
    <recommendedName>
        <fullName evidence="5">Protein tipE</fullName>
    </recommendedName>
</protein>
<organism evidence="3 4">
    <name type="scientific">Allacma fusca</name>
    <dbReference type="NCBI Taxonomy" id="39272"/>
    <lineage>
        <taxon>Eukaryota</taxon>
        <taxon>Metazoa</taxon>
        <taxon>Ecdysozoa</taxon>
        <taxon>Arthropoda</taxon>
        <taxon>Hexapoda</taxon>
        <taxon>Collembola</taxon>
        <taxon>Symphypleona</taxon>
        <taxon>Sminthuridae</taxon>
        <taxon>Allacma</taxon>
    </lineage>
</organism>
<feature type="compositionally biased region" description="Basic and acidic residues" evidence="1">
    <location>
        <begin position="20"/>
        <end position="31"/>
    </location>
</feature>
<keyword evidence="2" id="KW-0812">Transmembrane</keyword>
<dbReference type="GO" id="GO:0002028">
    <property type="term" value="P:regulation of sodium ion transport"/>
    <property type="evidence" value="ECO:0007669"/>
    <property type="project" value="TreeGrafter"/>
</dbReference>
<keyword evidence="4" id="KW-1185">Reference proteome</keyword>
<keyword evidence="2" id="KW-1133">Transmembrane helix</keyword>
<proteinExistence type="predicted"/>
<evidence type="ECO:0000313" key="3">
    <source>
        <dbReference type="EMBL" id="CAG7825820.1"/>
    </source>
</evidence>
<sequence>MVGAAGIVASTINNRHQRRESRTSQHGDAASDHNGYACGRHGSKATISEAVGSRSVPPPPSACYGTPGGGTNKEPEVIPEKLTMKEQIKFYVSLTLGIVASICIFALLFLIPLVVEPSISTLLADFDPEAATCVTTDYTYAIGLSKCTAWSSCREGCTSAPSKCHQINVAYRKANKPGYAPVQNFTIVNLQTINVS</sequence>